<dbReference type="AlphaFoldDB" id="A0A0A0LEU5"/>
<feature type="compositionally biased region" description="Acidic residues" evidence="3">
    <location>
        <begin position="113"/>
        <end position="140"/>
    </location>
</feature>
<dbReference type="Pfam" id="PF13812">
    <property type="entry name" value="PPR_3"/>
    <property type="match status" value="1"/>
</dbReference>
<keyword evidence="2" id="KW-0677">Repeat</keyword>
<evidence type="ECO:0000259" key="4">
    <source>
        <dbReference type="Pfam" id="PF17177"/>
    </source>
</evidence>
<accession>A0A0A0LEU5</accession>
<dbReference type="Proteomes" id="UP000029981">
    <property type="component" value="Chromosome 3"/>
</dbReference>
<reference evidence="5 6" key="3">
    <citation type="journal article" date="2010" name="BMC Genomics">
        <title>Transcriptome sequencing and comparative analysis of cucumber flowers with different sex types.</title>
        <authorList>
            <person name="Guo S."/>
            <person name="Zheng Y."/>
            <person name="Joung J.G."/>
            <person name="Liu S."/>
            <person name="Zhang Z."/>
            <person name="Crasta O.R."/>
            <person name="Sobral B.W."/>
            <person name="Xu Y."/>
            <person name="Huang S."/>
            <person name="Fei Z."/>
        </authorList>
    </citation>
    <scope>NUCLEOTIDE SEQUENCE [LARGE SCALE GENOMIC DNA]</scope>
    <source>
        <strain evidence="6">cv. 9930</strain>
    </source>
</reference>
<evidence type="ECO:0000256" key="3">
    <source>
        <dbReference type="SAM" id="MobiDB-lite"/>
    </source>
</evidence>
<feature type="domain" description="PROP1-like PPR" evidence="4">
    <location>
        <begin position="439"/>
        <end position="553"/>
    </location>
</feature>
<dbReference type="PANTHER" id="PTHR45717:SF15">
    <property type="entry name" value="AGL218WP"/>
    <property type="match status" value="1"/>
</dbReference>
<dbReference type="EMBL" id="CM002924">
    <property type="protein sequence ID" value="KGN59434.1"/>
    <property type="molecule type" value="Genomic_DNA"/>
</dbReference>
<dbReference type="InterPro" id="IPR033443">
    <property type="entry name" value="PROP1-like_PPR_dom"/>
</dbReference>
<dbReference type="Gramene" id="KGN59434">
    <property type="protein sequence ID" value="KGN59434"/>
    <property type="gene ID" value="Csa_3G819910"/>
</dbReference>
<dbReference type="Pfam" id="PF17177">
    <property type="entry name" value="PPR_long"/>
    <property type="match status" value="1"/>
</dbReference>
<dbReference type="NCBIfam" id="TIGR00756">
    <property type="entry name" value="PPR"/>
    <property type="match status" value="2"/>
</dbReference>
<feature type="compositionally biased region" description="Acidic residues" evidence="3">
    <location>
        <begin position="82"/>
        <end position="97"/>
    </location>
</feature>
<dbReference type="eggNOG" id="KOG4197">
    <property type="taxonomic scope" value="Eukaryota"/>
</dbReference>
<protein>
    <recommendedName>
        <fullName evidence="4">PROP1-like PPR domain-containing protein</fullName>
    </recommendedName>
</protein>
<evidence type="ECO:0000313" key="5">
    <source>
        <dbReference type="EMBL" id="KGN59434.1"/>
    </source>
</evidence>
<comment type="similarity">
    <text evidence="1">Belongs to the PPR family. P subfamily.</text>
</comment>
<keyword evidence="6" id="KW-1185">Reference proteome</keyword>
<dbReference type="InterPro" id="IPR011990">
    <property type="entry name" value="TPR-like_helical_dom_sf"/>
</dbReference>
<evidence type="ECO:0000313" key="6">
    <source>
        <dbReference type="Proteomes" id="UP000029981"/>
    </source>
</evidence>
<sequence>MWALRRASTPLRNQGYRVRTSYVFGKLEVPYFWEGNVAGFGTAAALSDRFIYFDRNNLTTWPSSEVYISSHGLSTQAGAENSGEEGNVEDGCSELDETLPSTSPLEDSKTADDNEEELTSGSEIDDDNDVVDDGTELDLPEGETGLVEKISIKRAPSELLNVIWKAPGLTVSSALDKWVSEGKELSRDDISSAMLNLRKCRMYGKALQFSEWLEANGKLDFVEKDYASRLDLIGKLRGLRMAENYIAKIPKSFQGEVVYRTLLANCVIACNVQKAEEVFNKMKDLEFPITAFACNQLLLLYKRTDKRKVADILLLMEKENVKPSRFTYRILIDTKGLSNDITGMEQVVDTMKAEGIELDVSTLSVLAKHYISGGLKDKAKAILKEMEEINSEGSRWPCRILLPLYGELQMEDEVRRLWEICGSNPHIEECMAAIVAWGKLKNIQEAEKIFDRVVKTGEKLSARHYSTMLNVYREDSKMLTKGKEVVKQMAESGSRMDPVTLDAVVKLYVEAGEGEKADSFLVKTVLQYKKKPMFTTYITLMDRYASRGDVPNAEKIFGMMRKYGYVGRLSHFQTLIQAYVNAKAPAYGMRERMKADSVFPNKALAGKLAQVDSLKMREVSDLLD</sequence>
<dbReference type="GO" id="GO:0003729">
    <property type="term" value="F:mRNA binding"/>
    <property type="evidence" value="ECO:0007669"/>
    <property type="project" value="UniProtKB-ARBA"/>
</dbReference>
<dbReference type="PANTHER" id="PTHR45717">
    <property type="entry name" value="OS12G0527900 PROTEIN"/>
    <property type="match status" value="1"/>
</dbReference>
<dbReference type="Gene3D" id="1.25.40.10">
    <property type="entry name" value="Tetratricopeptide repeat domain"/>
    <property type="match status" value="2"/>
</dbReference>
<proteinExistence type="inferred from homology"/>
<evidence type="ECO:0000256" key="2">
    <source>
        <dbReference type="ARBA" id="ARBA00022737"/>
    </source>
</evidence>
<dbReference type="InterPro" id="IPR002885">
    <property type="entry name" value="PPR_rpt"/>
</dbReference>
<dbReference type="Pfam" id="PF01535">
    <property type="entry name" value="PPR"/>
    <property type="match status" value="1"/>
</dbReference>
<reference evidence="5 6" key="2">
    <citation type="journal article" date="2009" name="PLoS ONE">
        <title>An integrated genetic and cytogenetic map of the cucumber genome.</title>
        <authorList>
            <person name="Ren Y."/>
            <person name="Zhang Z."/>
            <person name="Liu J."/>
            <person name="Staub J.E."/>
            <person name="Han Y."/>
            <person name="Cheng Z."/>
            <person name="Li X."/>
            <person name="Lu J."/>
            <person name="Miao H."/>
            <person name="Kang H."/>
            <person name="Xie B."/>
            <person name="Gu X."/>
            <person name="Wang X."/>
            <person name="Du Y."/>
            <person name="Jin W."/>
            <person name="Huang S."/>
        </authorList>
    </citation>
    <scope>NUCLEOTIDE SEQUENCE [LARGE SCALE GENOMIC DNA]</scope>
    <source>
        <strain evidence="6">cv. 9930</strain>
    </source>
</reference>
<feature type="region of interest" description="Disordered" evidence="3">
    <location>
        <begin position="75"/>
        <end position="140"/>
    </location>
</feature>
<dbReference type="GO" id="GO:0005739">
    <property type="term" value="C:mitochondrion"/>
    <property type="evidence" value="ECO:0000318"/>
    <property type="project" value="GO_Central"/>
</dbReference>
<reference evidence="5 6" key="1">
    <citation type="journal article" date="2009" name="Nat. Genet.">
        <title>The genome of the cucumber, Cucumis sativus L.</title>
        <authorList>
            <person name="Huang S."/>
            <person name="Li R."/>
            <person name="Zhang Z."/>
            <person name="Li L."/>
            <person name="Gu X."/>
            <person name="Fan W."/>
            <person name="Lucas W.J."/>
            <person name="Wang X."/>
            <person name="Xie B."/>
            <person name="Ni P."/>
            <person name="Ren Y."/>
            <person name="Zhu H."/>
            <person name="Li J."/>
            <person name="Lin K."/>
            <person name="Jin W."/>
            <person name="Fei Z."/>
            <person name="Li G."/>
            <person name="Staub J."/>
            <person name="Kilian A."/>
            <person name="van der Vossen E.A."/>
            <person name="Wu Y."/>
            <person name="Guo J."/>
            <person name="He J."/>
            <person name="Jia Z."/>
            <person name="Ren Y."/>
            <person name="Tian G."/>
            <person name="Lu Y."/>
            <person name="Ruan J."/>
            <person name="Qian W."/>
            <person name="Wang M."/>
            <person name="Huang Q."/>
            <person name="Li B."/>
            <person name="Xuan Z."/>
            <person name="Cao J."/>
            <person name="Asan"/>
            <person name="Wu Z."/>
            <person name="Zhang J."/>
            <person name="Cai Q."/>
            <person name="Bai Y."/>
            <person name="Zhao B."/>
            <person name="Han Y."/>
            <person name="Li Y."/>
            <person name="Li X."/>
            <person name="Wang S."/>
            <person name="Shi Q."/>
            <person name="Liu S."/>
            <person name="Cho W.K."/>
            <person name="Kim J.Y."/>
            <person name="Xu Y."/>
            <person name="Heller-Uszynska K."/>
            <person name="Miao H."/>
            <person name="Cheng Z."/>
            <person name="Zhang S."/>
            <person name="Wu J."/>
            <person name="Yang Y."/>
            <person name="Kang H."/>
            <person name="Li M."/>
            <person name="Liang H."/>
            <person name="Ren X."/>
            <person name="Shi Z."/>
            <person name="Wen M."/>
            <person name="Jian M."/>
            <person name="Yang H."/>
            <person name="Zhang G."/>
            <person name="Yang Z."/>
            <person name="Chen R."/>
            <person name="Liu S."/>
            <person name="Li J."/>
            <person name="Ma L."/>
            <person name="Liu H."/>
            <person name="Zhou Y."/>
            <person name="Zhao J."/>
            <person name="Fang X."/>
            <person name="Li G."/>
            <person name="Fang L."/>
            <person name="Li Y."/>
            <person name="Liu D."/>
            <person name="Zheng H."/>
            <person name="Zhang Y."/>
            <person name="Qin N."/>
            <person name="Li Z."/>
            <person name="Yang G."/>
            <person name="Yang S."/>
            <person name="Bolund L."/>
            <person name="Kristiansen K."/>
            <person name="Zheng H."/>
            <person name="Li S."/>
            <person name="Zhang X."/>
            <person name="Yang H."/>
            <person name="Wang J."/>
            <person name="Sun R."/>
            <person name="Zhang B."/>
            <person name="Jiang S."/>
            <person name="Wang J."/>
            <person name="Du Y."/>
            <person name="Li S."/>
        </authorList>
    </citation>
    <scope>NUCLEOTIDE SEQUENCE [LARGE SCALE GENOMIC DNA]</scope>
    <source>
        <strain evidence="6">cv. 9930</strain>
    </source>
</reference>
<gene>
    <name evidence="5" type="ORF">Csa_3G819910</name>
</gene>
<name>A0A0A0LEU5_CUCSA</name>
<evidence type="ECO:0000256" key="1">
    <source>
        <dbReference type="ARBA" id="ARBA00007626"/>
    </source>
</evidence>
<reference evidence="5 6" key="4">
    <citation type="journal article" date="2011" name="BMC Genomics">
        <title>RNA-Seq improves annotation of protein-coding genes in the cucumber genome.</title>
        <authorList>
            <person name="Li Z."/>
            <person name="Zhang Z."/>
            <person name="Yan P."/>
            <person name="Huang S."/>
            <person name="Fei Z."/>
            <person name="Lin K."/>
        </authorList>
    </citation>
    <scope>NUCLEOTIDE SEQUENCE [LARGE SCALE GENOMIC DNA]</scope>
    <source>
        <strain evidence="6">cv. 9930</strain>
    </source>
</reference>
<dbReference type="OMA" id="ACTNAVY"/>
<organism evidence="5 6">
    <name type="scientific">Cucumis sativus</name>
    <name type="common">Cucumber</name>
    <dbReference type="NCBI Taxonomy" id="3659"/>
    <lineage>
        <taxon>Eukaryota</taxon>
        <taxon>Viridiplantae</taxon>
        <taxon>Streptophyta</taxon>
        <taxon>Embryophyta</taxon>
        <taxon>Tracheophyta</taxon>
        <taxon>Spermatophyta</taxon>
        <taxon>Magnoliopsida</taxon>
        <taxon>eudicotyledons</taxon>
        <taxon>Gunneridae</taxon>
        <taxon>Pentapetalae</taxon>
        <taxon>rosids</taxon>
        <taxon>fabids</taxon>
        <taxon>Cucurbitales</taxon>
        <taxon>Cucurbitaceae</taxon>
        <taxon>Benincaseae</taxon>
        <taxon>Cucumis</taxon>
    </lineage>
</organism>